<feature type="region of interest" description="Disordered" evidence="5">
    <location>
        <begin position="567"/>
        <end position="591"/>
    </location>
</feature>
<feature type="region of interest" description="Disordered" evidence="5">
    <location>
        <begin position="1"/>
        <end position="27"/>
    </location>
</feature>
<feature type="compositionally biased region" description="Polar residues" evidence="5">
    <location>
        <begin position="727"/>
        <end position="745"/>
    </location>
</feature>
<feature type="compositionally biased region" description="Acidic residues" evidence="5">
    <location>
        <begin position="791"/>
        <end position="818"/>
    </location>
</feature>
<feature type="compositionally biased region" description="Low complexity" evidence="5">
    <location>
        <begin position="117"/>
        <end position="127"/>
    </location>
</feature>
<dbReference type="PROSITE" id="PS51265">
    <property type="entry name" value="ZF_DBF4"/>
    <property type="match status" value="1"/>
</dbReference>
<reference evidence="8" key="1">
    <citation type="journal article" date="2018" name="Proc. Natl. Acad. Sci. U.S.A.">
        <title>Phylogenomics and the evolution of hemipteroid insects.</title>
        <authorList>
            <person name="Johnson K.P."/>
            <person name="Dietrich C.H."/>
            <person name="Friedrich F."/>
            <person name="Beutel R.G."/>
            <person name="Wipfler B."/>
            <person name="Peters R.S."/>
            <person name="Allen J.M."/>
            <person name="Petersen M."/>
            <person name="Donath A."/>
            <person name="Walden K.K."/>
            <person name="Kozlov A.M."/>
            <person name="Podsiadlowski L."/>
            <person name="Mayer C."/>
            <person name="Meusemann K."/>
            <person name="Vasilikopoulos A."/>
            <person name="Waterhouse R.M."/>
            <person name="Cameron S.L."/>
            <person name="Weirauch C."/>
            <person name="Swanson D.R."/>
            <person name="Percy D.M."/>
            <person name="Hardy N.B."/>
            <person name="Terry I."/>
            <person name="Liu S."/>
            <person name="Zhou X."/>
            <person name="Misof B."/>
            <person name="Robertson H.M."/>
            <person name="Yoshizawa K."/>
        </authorList>
    </citation>
    <scope>NUCLEOTIDE SEQUENCE</scope>
    <source>
        <tissue evidence="8">Whole organism</tissue>
    </source>
</reference>
<feature type="region of interest" description="Disordered" evidence="5">
    <location>
        <begin position="99"/>
        <end position="162"/>
    </location>
</feature>
<dbReference type="GO" id="GO:0008270">
    <property type="term" value="F:zinc ion binding"/>
    <property type="evidence" value="ECO:0007669"/>
    <property type="project" value="UniProtKB-KW"/>
</dbReference>
<dbReference type="OrthoDB" id="21380at2759"/>
<dbReference type="Gene3D" id="6.10.250.3410">
    <property type="entry name" value="DBF zinc finger"/>
    <property type="match status" value="1"/>
</dbReference>
<keyword evidence="1" id="KW-0479">Metal-binding</keyword>
<feature type="domain" description="DBF4-type" evidence="6">
    <location>
        <begin position="378"/>
        <end position="427"/>
    </location>
</feature>
<feature type="region of interest" description="Disordered" evidence="5">
    <location>
        <begin position="301"/>
        <end position="365"/>
    </location>
</feature>
<dbReference type="GO" id="GO:0043539">
    <property type="term" value="F:protein serine/threonine kinase activator activity"/>
    <property type="evidence" value="ECO:0007669"/>
    <property type="project" value="TreeGrafter"/>
</dbReference>
<feature type="compositionally biased region" description="Polar residues" evidence="5">
    <location>
        <begin position="1353"/>
        <end position="1370"/>
    </location>
</feature>
<evidence type="ECO:0000256" key="4">
    <source>
        <dbReference type="PROSITE-ProRule" id="PRU00600"/>
    </source>
</evidence>
<feature type="compositionally biased region" description="Basic residues" evidence="5">
    <location>
        <begin position="681"/>
        <end position="691"/>
    </location>
</feature>
<feature type="compositionally biased region" description="Basic and acidic residues" evidence="5">
    <location>
        <begin position="671"/>
        <end position="680"/>
    </location>
</feature>
<dbReference type="PANTHER" id="PTHR15375">
    <property type="entry name" value="ACTIVATOR OF S-PHASE KINASE-RELATED"/>
    <property type="match status" value="1"/>
</dbReference>
<feature type="compositionally biased region" description="Basic and acidic residues" evidence="5">
    <location>
        <begin position="620"/>
        <end position="651"/>
    </location>
</feature>
<dbReference type="Pfam" id="PF07535">
    <property type="entry name" value="zf-DBF"/>
    <property type="match status" value="1"/>
</dbReference>
<dbReference type="GO" id="GO:0010571">
    <property type="term" value="P:positive regulation of nuclear cell cycle DNA replication"/>
    <property type="evidence" value="ECO:0007669"/>
    <property type="project" value="TreeGrafter"/>
</dbReference>
<feature type="compositionally biased region" description="Basic residues" evidence="5">
    <location>
        <begin position="308"/>
        <end position="318"/>
    </location>
</feature>
<dbReference type="GO" id="GO:1901987">
    <property type="term" value="P:regulation of cell cycle phase transition"/>
    <property type="evidence" value="ECO:0007669"/>
    <property type="project" value="TreeGrafter"/>
</dbReference>
<keyword evidence="7" id="KW-1185">Reference proteome</keyword>
<dbReference type="InterPro" id="IPR051590">
    <property type="entry name" value="Replication_Regulatory_Kinase"/>
</dbReference>
<feature type="compositionally biased region" description="Polar residues" evidence="5">
    <location>
        <begin position="128"/>
        <end position="139"/>
    </location>
</feature>
<organism evidence="7 8">
    <name type="scientific">Frankliniella occidentalis</name>
    <name type="common">Western flower thrips</name>
    <name type="synonym">Euthrips occidentalis</name>
    <dbReference type="NCBI Taxonomy" id="133901"/>
    <lineage>
        <taxon>Eukaryota</taxon>
        <taxon>Metazoa</taxon>
        <taxon>Ecdysozoa</taxon>
        <taxon>Arthropoda</taxon>
        <taxon>Hexapoda</taxon>
        <taxon>Insecta</taxon>
        <taxon>Pterygota</taxon>
        <taxon>Neoptera</taxon>
        <taxon>Paraneoptera</taxon>
        <taxon>Thysanoptera</taxon>
        <taxon>Terebrantia</taxon>
        <taxon>Thripoidea</taxon>
        <taxon>Thripidae</taxon>
        <taxon>Frankliniella</taxon>
    </lineage>
</organism>
<keyword evidence="3" id="KW-0862">Zinc</keyword>
<sequence>MVLSPTKSKKPPTSKQAPTSRNSGNNSQFAALKLQKGAKPFGGKQFFFDIRNHSTASRLETSIKNYGGVVNPFIHKEVDLVITDRAEWGGGVQSGVAGSPLYAGRTPRPSPSPSPLPHLFSPAASPAGNSRGSNFSPATLDSPGESVGGGRRQPKSRAEAMLERVRSQPQFITRDPLVDAQNWGITIWPVEKISKLLQKIAQTYKKVCVDNSPVPTKRKSDTGFNKVKLRTGKFFIKIEATDRQHRPSYKDLPCWPSINLDSEPGTSPFVLKPTTSTVCKNQIKPEVKVSKDKKEASVTTQCKGLKLGLRRSPRKKNSPSKPLSPLKRNACGAHPSRKGSNFVFQDSESVNLVPPRPPSKRHPERSLFPEVKKETDLYEPLPGYCEICKVDYQDLRRHCLTQAHKEYSLNVENYAQLDSRINSQSLNLEAFYNSLVPVNTRSSKPEEKIAPLAKEGDDADANGTATIMRQPVDDRNLPSKMVGRKEALEVQCNGISNHVQTRFTCNKGDRENINGIFLDERLTAAQLRKKRSISVNCKDLLEIAPGTERTHYLRSGRPARSELSQLSPALSDNSHPLLNSNSQQPLLSPTLSERGHNLRTRSQLWNNVVEEDSLPNSQSEKNKPDKLADRVESPEKGEKSEKVDFNDKSAGQDDFTATAAPQEEETEEEVKESRERELRPPRTHSRNRSIRRKRLSAEEKLIEDNRGYYKVEVLNSKLRSTGFFVQSNHADGTVNGQSNVPNRTGSQEEKEPVVVRFKKVRRSELSVLSDEAENFMFGEQTRSETNSENSTESDEDEEEGEEEEEEEEDGGEDDDESGGTDSNGLSENGMDSSRSRSSQRNGRRSSSGRRGRDQPHRIRLRVGSDGNYKRCSAGESGSSSQLNSSDTNGYRKSRKRRTQAEAFINDNADYYKFELAGSRLRVHGSPSASGENDDPATSEKVKVPVIEELVFKEIVDGTPCPVDDLHFSFESVPSSEVWFHTFQRQDKGDELIFPAVSEPSSVILPYQLPRRDMGIGQRSIGKRRSKNSVRLPRKSPRCHASTLAILSSVVKRRSSKEPEAAVAAEVVPSELIDPETKSATVKPPQSGTQAPAAAAATAAVTAAAAAVAAEAPSNADHITGEEEIQEIARNIDSMLGLVPVLSSDIEKEQDVSQSKPYIKGRSRKKQPVKPISSNEQSVPECVSESDRDRDPSLHYLIDPAILDELSCTCDVLSDPRGGPTMDFLSLLDSYSDCCCTVEDSSTDRGVDASCNSSECGTSSTCEADRRLKKKRKRRNMTGWDKPKRRCILRRDVLGAVPEEVDILKEQSSKDSLEEPDSTLASPDSESSVSKVPNSISSPPSFQRKCGIKRKLRSSLSITDSSRKSSVSGQPRINVIKIEKDGEVSVPSKKGKSRKVRRIGWSKAR</sequence>
<feature type="compositionally biased region" description="Basic residues" evidence="5">
    <location>
        <begin position="1388"/>
        <end position="1404"/>
    </location>
</feature>
<dbReference type="InterPro" id="IPR006572">
    <property type="entry name" value="Znf_DBF"/>
</dbReference>
<dbReference type="KEGG" id="foc:113203670"/>
<dbReference type="SMART" id="SM00586">
    <property type="entry name" value="ZnF_DBF"/>
    <property type="match status" value="1"/>
</dbReference>
<name>A0A6J1S680_FRAOC</name>
<keyword evidence="2 4" id="KW-0863">Zinc-finger</keyword>
<dbReference type="InterPro" id="IPR038545">
    <property type="entry name" value="Znf_DBF_sf"/>
</dbReference>
<proteinExistence type="predicted"/>
<accession>A0A6J1S680</accession>
<evidence type="ECO:0000313" key="7">
    <source>
        <dbReference type="Proteomes" id="UP000504606"/>
    </source>
</evidence>
<feature type="compositionally biased region" description="Low complexity" evidence="5">
    <location>
        <begin position="873"/>
        <end position="885"/>
    </location>
</feature>
<feature type="region of interest" description="Disordered" evidence="5">
    <location>
        <begin position="606"/>
        <end position="691"/>
    </location>
</feature>
<feature type="region of interest" description="Disordered" evidence="5">
    <location>
        <begin position="727"/>
        <end position="898"/>
    </location>
</feature>
<evidence type="ECO:0000256" key="2">
    <source>
        <dbReference type="ARBA" id="ARBA00022771"/>
    </source>
</evidence>
<evidence type="ECO:0000313" key="8">
    <source>
        <dbReference type="RefSeq" id="XP_026274251.1"/>
    </source>
</evidence>
<dbReference type="Proteomes" id="UP000504606">
    <property type="component" value="Unplaced"/>
</dbReference>
<reference evidence="8" key="2">
    <citation type="submission" date="2025-08" db="UniProtKB">
        <authorList>
            <consortium name="RefSeq"/>
        </authorList>
    </citation>
    <scope>IDENTIFICATION</scope>
    <source>
        <tissue evidence="8">Whole organism</tissue>
    </source>
</reference>
<evidence type="ECO:0000256" key="1">
    <source>
        <dbReference type="ARBA" id="ARBA00022723"/>
    </source>
</evidence>
<protein>
    <submittedName>
        <fullName evidence="8">Uncharacterized protein LOC113203670</fullName>
    </submittedName>
</protein>
<feature type="compositionally biased region" description="Low complexity" evidence="5">
    <location>
        <begin position="1324"/>
        <end position="1340"/>
    </location>
</feature>
<feature type="compositionally biased region" description="Basic residues" evidence="5">
    <location>
        <begin position="1158"/>
        <end position="1167"/>
    </location>
</feature>
<dbReference type="GeneID" id="113203670"/>
<gene>
    <name evidence="8" type="primary">LOC113203670</name>
</gene>
<evidence type="ECO:0000256" key="5">
    <source>
        <dbReference type="SAM" id="MobiDB-lite"/>
    </source>
</evidence>
<dbReference type="GO" id="GO:0003676">
    <property type="term" value="F:nucleic acid binding"/>
    <property type="evidence" value="ECO:0007669"/>
    <property type="project" value="InterPro"/>
</dbReference>
<evidence type="ECO:0000256" key="3">
    <source>
        <dbReference type="ARBA" id="ARBA00022833"/>
    </source>
</evidence>
<feature type="compositionally biased region" description="Low complexity" evidence="5">
    <location>
        <begin position="576"/>
        <end position="589"/>
    </location>
</feature>
<evidence type="ECO:0000259" key="6">
    <source>
        <dbReference type="PROSITE" id="PS51265"/>
    </source>
</evidence>
<feature type="compositionally biased region" description="Polar residues" evidence="5">
    <location>
        <begin position="338"/>
        <end position="350"/>
    </location>
</feature>
<dbReference type="GO" id="GO:0031431">
    <property type="term" value="C:Dbf4-dependent protein kinase complex"/>
    <property type="evidence" value="ECO:0007669"/>
    <property type="project" value="TreeGrafter"/>
</dbReference>
<feature type="region of interest" description="Disordered" evidence="5">
    <location>
        <begin position="1146"/>
        <end position="1190"/>
    </location>
</feature>
<dbReference type="PANTHER" id="PTHR15375:SF26">
    <property type="entry name" value="PROTEIN CHIFFON"/>
    <property type="match status" value="1"/>
</dbReference>
<feature type="region of interest" description="Disordered" evidence="5">
    <location>
        <begin position="1305"/>
        <end position="1404"/>
    </location>
</feature>
<dbReference type="RefSeq" id="XP_026274251.1">
    <property type="nucleotide sequence ID" value="XM_026418466.2"/>
</dbReference>